<dbReference type="InterPro" id="IPR003959">
    <property type="entry name" value="ATPase_AAA_core"/>
</dbReference>
<keyword evidence="3" id="KW-1185">Reference proteome</keyword>
<dbReference type="Pfam" id="PF13304">
    <property type="entry name" value="AAA_21"/>
    <property type="match status" value="1"/>
</dbReference>
<organism evidence="2 3">
    <name type="scientific">Flavobacterium cutihirudinis</name>
    <dbReference type="NCBI Taxonomy" id="1265740"/>
    <lineage>
        <taxon>Bacteria</taxon>
        <taxon>Pseudomonadati</taxon>
        <taxon>Bacteroidota</taxon>
        <taxon>Flavobacteriia</taxon>
        <taxon>Flavobacteriales</taxon>
        <taxon>Flavobacteriaceae</taxon>
        <taxon>Flavobacterium</taxon>
    </lineage>
</organism>
<evidence type="ECO:0000313" key="2">
    <source>
        <dbReference type="EMBL" id="RED26912.1"/>
    </source>
</evidence>
<dbReference type="InterPro" id="IPR003593">
    <property type="entry name" value="AAA+_ATPase"/>
</dbReference>
<dbReference type="EMBL" id="QRDQ01000007">
    <property type="protein sequence ID" value="RED26912.1"/>
    <property type="molecule type" value="Genomic_DNA"/>
</dbReference>
<proteinExistence type="predicted"/>
<comment type="caution">
    <text evidence="2">The sequence shown here is derived from an EMBL/GenBank/DDBJ whole genome shotgun (WGS) entry which is preliminary data.</text>
</comment>
<feature type="domain" description="AAA+ ATPase" evidence="1">
    <location>
        <begin position="38"/>
        <end position="361"/>
    </location>
</feature>
<dbReference type="GO" id="GO:0005524">
    <property type="term" value="F:ATP binding"/>
    <property type="evidence" value="ECO:0007669"/>
    <property type="project" value="InterPro"/>
</dbReference>
<dbReference type="SUPFAM" id="SSF52540">
    <property type="entry name" value="P-loop containing nucleoside triphosphate hydrolases"/>
    <property type="match status" value="1"/>
</dbReference>
<dbReference type="InterPro" id="IPR051396">
    <property type="entry name" value="Bact_Antivir_Def_Nuclease"/>
</dbReference>
<evidence type="ECO:0000259" key="1">
    <source>
        <dbReference type="SMART" id="SM00382"/>
    </source>
</evidence>
<accession>A0A3D9G2W4</accession>
<dbReference type="SMART" id="SM00382">
    <property type="entry name" value="AAA"/>
    <property type="match status" value="1"/>
</dbReference>
<dbReference type="CDD" id="cd00267">
    <property type="entry name" value="ABC_ATPase"/>
    <property type="match status" value="2"/>
</dbReference>
<dbReference type="AlphaFoldDB" id="A0A3D9G2W4"/>
<dbReference type="PANTHER" id="PTHR43581:SF4">
    <property type="entry name" value="ATP_GTP PHOSPHATASE"/>
    <property type="match status" value="1"/>
</dbReference>
<dbReference type="OrthoDB" id="9815944at2"/>
<dbReference type="Gene3D" id="3.40.50.300">
    <property type="entry name" value="P-loop containing nucleotide triphosphate hydrolases"/>
    <property type="match status" value="2"/>
</dbReference>
<dbReference type="PANTHER" id="PTHR43581">
    <property type="entry name" value="ATP/GTP PHOSPHATASE"/>
    <property type="match status" value="1"/>
</dbReference>
<dbReference type="RefSeq" id="WP_115886981.1">
    <property type="nucleotide sequence ID" value="NZ_QRDQ01000007.1"/>
</dbReference>
<evidence type="ECO:0000313" key="3">
    <source>
        <dbReference type="Proteomes" id="UP000257004"/>
    </source>
</evidence>
<dbReference type="Proteomes" id="UP000257004">
    <property type="component" value="Unassembled WGS sequence"/>
</dbReference>
<dbReference type="InterPro" id="IPR027417">
    <property type="entry name" value="P-loop_NTPase"/>
</dbReference>
<sequence length="635" mass="73400">MFERKLITFIENYSMGKITLKLNQKYRSFPENFETELEGNLIILSGVNGSGKSQLIKILSGKIEISNQNSQKIELSRDLEIDGVSINNNEIEIRSFKDNISIPEIVKATSAIVNSSGDQVYQLYITNQLSVGYQNGYFSNCIERAQKILKPLIDTLGDRIPEKQLRDKLREEKFLWKQNDLFTDLIGQMFYYHASEIANGQQKAGKVDGPAFEPSTLGLAPWTELNQLFKLLKLDYRFKDNYEIERAELTEAPKLFLIDLKGDIIEDEFRELVDLSDGEKTIISLCFNSLYKDGNFEQKLLLLDEFDAVLNPSLIESFFLVLEEYYISRGIQVVITTHSPATISLAPNYTTYYEVFKDNISSKRIIKIDRDDYLELQKVNKKFYDKISDQQMRIKVLEETIKTDKPIIIITEGKTDWKHILKALEYFHNNEEFTEINEDYFYRYGSKDDVENNVCGTNIVADLGDVELNNYLTAEIRNRNGKPDLRKNIMIGIFDSDNEKLMPKNKNEFGIYSFKISPDGISTEFLFDEEKYKTKIKGLRLFNGLEFEERSALNIAESVYLGKLISKKSGINVIIDTDVYDFAGENKALSKEKFAQAIFNGEIEITPENWEKFRHIFENIANIIKTENSKYESHP</sequence>
<reference evidence="2 3" key="1">
    <citation type="submission" date="2018-07" db="EMBL/GenBank/DDBJ databases">
        <title>Genomic Encyclopedia of Archaeal and Bacterial Type Strains, Phase II (KMG-II): from individual species to whole genera.</title>
        <authorList>
            <person name="Goeker M."/>
        </authorList>
    </citation>
    <scope>NUCLEOTIDE SEQUENCE [LARGE SCALE GENOMIC DNA]</scope>
    <source>
        <strain evidence="2 3">DSM 25795</strain>
    </source>
</reference>
<protein>
    <submittedName>
        <fullName evidence="2">Putative AbiEii toxin of type IV toxin-antitoxin system</fullName>
    </submittedName>
</protein>
<dbReference type="GO" id="GO:0016887">
    <property type="term" value="F:ATP hydrolysis activity"/>
    <property type="evidence" value="ECO:0007669"/>
    <property type="project" value="InterPro"/>
</dbReference>
<name>A0A3D9G2W4_9FLAO</name>
<gene>
    <name evidence="2" type="ORF">BD847_0839</name>
</gene>